<accession>A0AAJ8VTV3</accession>
<keyword evidence="3 6" id="KW-0812">Transmembrane</keyword>
<protein>
    <recommendedName>
        <fullName evidence="6">Dolichyl-diphosphooligosaccharide-protein glycosyltransferase subunit OST5</fullName>
    </recommendedName>
</protein>
<evidence type="ECO:0000256" key="1">
    <source>
        <dbReference type="ARBA" id="ARBA00004141"/>
    </source>
</evidence>
<reference evidence="7" key="1">
    <citation type="submission" date="2025-05" db="UniProtKB">
        <authorList>
            <consortium name="EnsemblFungi"/>
        </authorList>
    </citation>
    <scope>IDENTIFICATION</scope>
</reference>
<dbReference type="AlphaFoldDB" id="A0AAJ8VTV3"/>
<evidence type="ECO:0000256" key="4">
    <source>
        <dbReference type="ARBA" id="ARBA00022989"/>
    </source>
</evidence>
<feature type="transmembrane region" description="Helical" evidence="6">
    <location>
        <begin position="32"/>
        <end position="51"/>
    </location>
</feature>
<keyword evidence="4 6" id="KW-1133">Transmembrane helix</keyword>
<evidence type="ECO:0000256" key="3">
    <source>
        <dbReference type="ARBA" id="ARBA00022692"/>
    </source>
</evidence>
<proteinExistence type="inferred from homology"/>
<evidence type="ECO:0000313" key="7">
    <source>
        <dbReference type="EnsemblFungi" id="CPAR2_100900.1-T-p1"/>
    </source>
</evidence>
<sequence length="87" mass="9424">MSNQGIPYNEATQLFHSSTPVVNSAITTTTTIFTIFLILLSFGSLSFNLLGDIKKKSFLSYLISATVAALSIGFSAVYVMNYVGVYI</sequence>
<keyword evidence="5 6" id="KW-0472">Membrane</keyword>
<comment type="similarity">
    <text evidence="2 6">Belongs to the OST5 family.</text>
</comment>
<name>A0AAJ8VTV3_CANPC</name>
<dbReference type="Pfam" id="PF05251">
    <property type="entry name" value="Ost5"/>
    <property type="match status" value="1"/>
</dbReference>
<evidence type="ECO:0000256" key="2">
    <source>
        <dbReference type="ARBA" id="ARBA00009825"/>
    </source>
</evidence>
<evidence type="ECO:0000256" key="5">
    <source>
        <dbReference type="ARBA" id="ARBA00023136"/>
    </source>
</evidence>
<organism evidence="7">
    <name type="scientific">Candida parapsilosis (strain CDC 317 / ATCC MYA-4646)</name>
    <name type="common">Yeast</name>
    <name type="synonym">Monilia parapsilosis</name>
    <dbReference type="NCBI Taxonomy" id="578454"/>
    <lineage>
        <taxon>Eukaryota</taxon>
        <taxon>Fungi</taxon>
        <taxon>Dikarya</taxon>
        <taxon>Ascomycota</taxon>
        <taxon>Saccharomycotina</taxon>
        <taxon>Pichiomycetes</taxon>
        <taxon>Debaryomycetaceae</taxon>
        <taxon>Candida/Lodderomyces clade</taxon>
        <taxon>Candida</taxon>
    </lineage>
</organism>
<dbReference type="EnsemblFungi" id="CPAR2_100900.1-T">
    <property type="protein sequence ID" value="CPAR2_100900.1-T-p1"/>
    <property type="gene ID" value="CPAR2_100900.1"/>
</dbReference>
<comment type="subunit">
    <text evidence="6">Component of the oligosaccharyltransferase (OST) complex.</text>
</comment>
<dbReference type="GO" id="GO:0008250">
    <property type="term" value="C:oligosaccharyltransferase complex"/>
    <property type="evidence" value="ECO:0007669"/>
    <property type="project" value="UniProtKB-UniRule"/>
</dbReference>
<comment type="subcellular location">
    <subcellularLocation>
        <location evidence="1 6">Membrane</location>
        <topology evidence="1 6">Multi-pass membrane protein</topology>
    </subcellularLocation>
</comment>
<comment type="function">
    <text evidence="6">Subunit of the oligosaccharyl transferase (OST) complex that catalyzes the initial transfer of a defined glycan (Glc(3)Man(9)GlcNAc(2) in eukaryotes) from the lipid carrier dolichol-pyrophosphate to an asparagine residue within an Asn-X-Ser/Thr consensus motif in nascent polypeptide chains, the first step in protein N-glycosylation. N-glycosylation occurs cotranslationally and the complex associates with the Sec61 complex at the channel-forming translocon complex that mediates protein translocation across the endoplasmic reticulum (ER). All subunits are required for a maximal enzyme activity.</text>
</comment>
<dbReference type="GO" id="GO:0006487">
    <property type="term" value="P:protein N-linked glycosylation"/>
    <property type="evidence" value="ECO:0007669"/>
    <property type="project" value="UniProtKB-UniRule"/>
</dbReference>
<feature type="transmembrane region" description="Helical" evidence="6">
    <location>
        <begin position="58"/>
        <end position="80"/>
    </location>
</feature>
<dbReference type="InterPro" id="IPR007915">
    <property type="entry name" value="TMEM258/Ost5"/>
</dbReference>
<evidence type="ECO:0000256" key="6">
    <source>
        <dbReference type="RuleBase" id="RU367008"/>
    </source>
</evidence>